<dbReference type="AlphaFoldDB" id="A0A7L0C448"/>
<evidence type="ECO:0000256" key="4">
    <source>
        <dbReference type="ARBA" id="ARBA00023155"/>
    </source>
</evidence>
<feature type="non-terminal residue" evidence="9">
    <location>
        <position position="561"/>
    </location>
</feature>
<dbReference type="GO" id="GO:0000981">
    <property type="term" value="F:DNA-binding transcription factor activity, RNA polymerase II-specific"/>
    <property type="evidence" value="ECO:0007669"/>
    <property type="project" value="TreeGrafter"/>
</dbReference>
<gene>
    <name evidence="9" type="primary">Prox2</name>
    <name evidence="9" type="ORF">SPITYR_R00713</name>
</gene>
<evidence type="ECO:0000256" key="3">
    <source>
        <dbReference type="ARBA" id="ARBA00023125"/>
    </source>
</evidence>
<dbReference type="InterPro" id="IPR023082">
    <property type="entry name" value="Homeo_prospero_dom"/>
</dbReference>
<dbReference type="Pfam" id="PF05044">
    <property type="entry name" value="HPD"/>
    <property type="match status" value="1"/>
</dbReference>
<feature type="compositionally biased region" description="Low complexity" evidence="7">
    <location>
        <begin position="254"/>
        <end position="271"/>
    </location>
</feature>
<feature type="region of interest" description="Disordered" evidence="7">
    <location>
        <begin position="110"/>
        <end position="146"/>
    </location>
</feature>
<keyword evidence="5" id="KW-0804">Transcription</keyword>
<dbReference type="GO" id="GO:0070365">
    <property type="term" value="P:hepatocyte differentiation"/>
    <property type="evidence" value="ECO:0007669"/>
    <property type="project" value="UniProtKB-ARBA"/>
</dbReference>
<evidence type="ECO:0000256" key="6">
    <source>
        <dbReference type="ARBA" id="ARBA00023242"/>
    </source>
</evidence>
<dbReference type="SUPFAM" id="SSF46689">
    <property type="entry name" value="Homeodomain-like"/>
    <property type="match status" value="1"/>
</dbReference>
<dbReference type="InterPro" id="IPR039350">
    <property type="entry name" value="Prospero_homeodomain"/>
</dbReference>
<feature type="region of interest" description="Disordered" evidence="7">
    <location>
        <begin position="238"/>
        <end position="280"/>
    </location>
</feature>
<dbReference type="GO" id="GO:0048598">
    <property type="term" value="P:embryonic morphogenesis"/>
    <property type="evidence" value="ECO:0007669"/>
    <property type="project" value="UniProtKB-ARBA"/>
</dbReference>
<sequence>DQLSSQHLRAKRARVESIIQGMSLLPTPQAFGTSLEAAFGHERERGGEMPRESKRKPRVPQQATGAARQVAPMAGSPHAEGCQQLKEQLCFLEQQLRRLQEKFSQVCDSGNAAQTQEGAEKVHPLPEKPGDRPDKDSATATSDARKAPLWKSVLEVRGLEEEEDSGDTGGLPSAARVLSQALKHELAGVTSQVVDSVLKTVWPKAANQLLQQHRSLPVPGPDVRREYFAAGKCRMPLAKPSPRNAPGSLGSPQAEALSGASGKSLGSHAGSFSSKGVRKPSQVPSMGYSLVSAAPVQDSQLLSQLLGYGQHGLWGSSSCGSPSALERGPLEPLDLHWGTVKLRSSVVGQQQQHPLPLSPADMESLALLPAGRDGCGELQAAMDGICRASWAAVCRLSLTPRQMQEALTPGHLKKAKLMFFFTRYPSSTLLKTYFLDVQFSRCITSQLIKWFSNFREFYYIQVEKFARQALLEGVVDAGTLRVSRDSELFRALNMHYNKGNDFEVPGRFLEVASLTLREFFSAIRAGKDADPSWKKPIYKIISKLDSNIPEGFKAAGCSQEL</sequence>
<proteinExistence type="predicted"/>
<feature type="region of interest" description="Disordered" evidence="7">
    <location>
        <begin position="41"/>
        <end position="64"/>
    </location>
</feature>
<dbReference type="Gene3D" id="1.10.10.500">
    <property type="entry name" value="Homeo-prospero domain"/>
    <property type="match status" value="1"/>
</dbReference>
<dbReference type="GO" id="GO:0031016">
    <property type="term" value="P:pancreas development"/>
    <property type="evidence" value="ECO:0007669"/>
    <property type="project" value="UniProtKB-ARBA"/>
</dbReference>
<keyword evidence="10" id="KW-1185">Reference proteome</keyword>
<dbReference type="GO" id="GO:0007417">
    <property type="term" value="P:central nervous system development"/>
    <property type="evidence" value="ECO:0007669"/>
    <property type="project" value="UniProtKB-ARBA"/>
</dbReference>
<dbReference type="PANTHER" id="PTHR12198">
    <property type="entry name" value="HOMEOBOX PROTEIN PROSPERO/PROX-1/CEH-26"/>
    <property type="match status" value="1"/>
</dbReference>
<dbReference type="GO" id="GO:0035295">
    <property type="term" value="P:tube development"/>
    <property type="evidence" value="ECO:0007669"/>
    <property type="project" value="UniProtKB-ARBA"/>
</dbReference>
<feature type="compositionally biased region" description="Basic and acidic residues" evidence="7">
    <location>
        <begin position="118"/>
        <end position="137"/>
    </location>
</feature>
<evidence type="ECO:0000256" key="1">
    <source>
        <dbReference type="ARBA" id="ARBA00004123"/>
    </source>
</evidence>
<dbReference type="GO" id="GO:0060042">
    <property type="term" value="P:retina morphogenesis in camera-type eye"/>
    <property type="evidence" value="ECO:0007669"/>
    <property type="project" value="UniProtKB-ARBA"/>
</dbReference>
<dbReference type="GO" id="GO:0000978">
    <property type="term" value="F:RNA polymerase II cis-regulatory region sequence-specific DNA binding"/>
    <property type="evidence" value="ECO:0007669"/>
    <property type="project" value="TreeGrafter"/>
</dbReference>
<feature type="non-terminal residue" evidence="9">
    <location>
        <position position="1"/>
    </location>
</feature>
<name>A0A7L0C448_9AVES</name>
<dbReference type="PROSITE" id="PS51818">
    <property type="entry name" value="HOMEO_PROSPERO"/>
    <property type="match status" value="1"/>
</dbReference>
<dbReference type="InterPro" id="IPR009057">
    <property type="entry name" value="Homeodomain-like_sf"/>
</dbReference>
<reference evidence="9 10" key="1">
    <citation type="submission" date="2019-09" db="EMBL/GenBank/DDBJ databases">
        <title>Bird 10,000 Genomes (B10K) Project - Family phase.</title>
        <authorList>
            <person name="Zhang G."/>
        </authorList>
    </citation>
    <scope>NUCLEOTIDE SEQUENCE [LARGE SCALE GENOMIC DNA]</scope>
    <source>
        <strain evidence="9">B10K-DU-007-42</strain>
        <tissue evidence="9">Muscle</tissue>
    </source>
</reference>
<evidence type="ECO:0000256" key="2">
    <source>
        <dbReference type="ARBA" id="ARBA00023015"/>
    </source>
</evidence>
<feature type="compositionally biased region" description="Basic and acidic residues" evidence="7">
    <location>
        <begin position="41"/>
        <end position="52"/>
    </location>
</feature>
<dbReference type="GO" id="GO:0005737">
    <property type="term" value="C:cytoplasm"/>
    <property type="evidence" value="ECO:0007669"/>
    <property type="project" value="UniProtKB-ARBA"/>
</dbReference>
<dbReference type="GO" id="GO:0070309">
    <property type="term" value="P:lens fiber cell morphogenesis"/>
    <property type="evidence" value="ECO:0007669"/>
    <property type="project" value="UniProtKB-ARBA"/>
</dbReference>
<keyword evidence="4" id="KW-0371">Homeobox</keyword>
<evidence type="ECO:0000256" key="5">
    <source>
        <dbReference type="ARBA" id="ARBA00023163"/>
    </source>
</evidence>
<evidence type="ECO:0000313" key="9">
    <source>
        <dbReference type="EMBL" id="NXJ53928.1"/>
    </source>
</evidence>
<dbReference type="EMBL" id="VXAF01000581">
    <property type="protein sequence ID" value="NXJ53928.1"/>
    <property type="molecule type" value="Genomic_DNA"/>
</dbReference>
<evidence type="ECO:0000259" key="8">
    <source>
        <dbReference type="PROSITE" id="PS51818"/>
    </source>
</evidence>
<feature type="domain" description="Prospero" evidence="8">
    <location>
        <begin position="404"/>
        <end position="561"/>
    </location>
</feature>
<dbReference type="GO" id="GO:0005634">
    <property type="term" value="C:nucleus"/>
    <property type="evidence" value="ECO:0007669"/>
    <property type="project" value="UniProtKB-SubCell"/>
</dbReference>
<dbReference type="GO" id="GO:0048646">
    <property type="term" value="P:anatomical structure formation involved in morphogenesis"/>
    <property type="evidence" value="ECO:0007669"/>
    <property type="project" value="UniProtKB-ARBA"/>
</dbReference>
<dbReference type="Proteomes" id="UP000519115">
    <property type="component" value="Unassembled WGS sequence"/>
</dbReference>
<dbReference type="GO" id="GO:0001945">
    <property type="term" value="P:lymph vessel development"/>
    <property type="evidence" value="ECO:0007669"/>
    <property type="project" value="UniProtKB-ARBA"/>
</dbReference>
<keyword evidence="6" id="KW-0539">Nucleus</keyword>
<comment type="subcellular location">
    <subcellularLocation>
        <location evidence="1">Nucleus</location>
    </subcellularLocation>
</comment>
<keyword evidence="2" id="KW-0805">Transcription regulation</keyword>
<evidence type="ECO:0000313" key="10">
    <source>
        <dbReference type="Proteomes" id="UP000519115"/>
    </source>
</evidence>
<evidence type="ECO:0000256" key="7">
    <source>
        <dbReference type="SAM" id="MobiDB-lite"/>
    </source>
</evidence>
<protein>
    <submittedName>
        <fullName evidence="9">PROX2 protein</fullName>
    </submittedName>
</protein>
<dbReference type="InterPro" id="IPR037131">
    <property type="entry name" value="Homeo_prospero_dom_sf"/>
</dbReference>
<keyword evidence="3" id="KW-0238">DNA-binding</keyword>
<dbReference type="FunFam" id="1.10.10.500:FF:000001">
    <property type="entry name" value="Prospero homeobox protein 1"/>
    <property type="match status" value="1"/>
</dbReference>
<organism evidence="9 10">
    <name type="scientific">Spizaetus tyrannus</name>
    <name type="common">black hawk-eagle</name>
    <dbReference type="NCBI Taxonomy" id="252798"/>
    <lineage>
        <taxon>Eukaryota</taxon>
        <taxon>Metazoa</taxon>
        <taxon>Chordata</taxon>
        <taxon>Craniata</taxon>
        <taxon>Vertebrata</taxon>
        <taxon>Euteleostomi</taxon>
        <taxon>Archelosauria</taxon>
        <taxon>Archosauria</taxon>
        <taxon>Dinosauria</taxon>
        <taxon>Saurischia</taxon>
        <taxon>Theropoda</taxon>
        <taxon>Coelurosauria</taxon>
        <taxon>Aves</taxon>
        <taxon>Neognathae</taxon>
        <taxon>Neoaves</taxon>
        <taxon>Telluraves</taxon>
        <taxon>Accipitrimorphae</taxon>
        <taxon>Accipitriformes</taxon>
        <taxon>Accipitridae</taxon>
        <taxon>Accipitrinae</taxon>
        <taxon>Spizaetus</taxon>
    </lineage>
</organism>
<comment type="caution">
    <text evidence="9">The sequence shown here is derived from an EMBL/GenBank/DDBJ whole genome shotgun (WGS) entry which is preliminary data.</text>
</comment>
<accession>A0A7L0C448</accession>
<dbReference type="PANTHER" id="PTHR12198:SF5">
    <property type="entry name" value="PROSPERO HOMEOBOX PROTEIN 2"/>
    <property type="match status" value="1"/>
</dbReference>